<dbReference type="Pfam" id="PF24860">
    <property type="entry name" value="FdhE_C"/>
    <property type="match status" value="1"/>
</dbReference>
<evidence type="ECO:0000313" key="4">
    <source>
        <dbReference type="EMBL" id="EJF97830.1"/>
    </source>
</evidence>
<dbReference type="InterPro" id="IPR024064">
    <property type="entry name" value="FdhE-like_sf"/>
</dbReference>
<dbReference type="AlphaFoldDB" id="A0A9P2W3L6"/>
<proteinExistence type="predicted"/>
<sequence length="297" mass="33684">MSSPIFVILPHKETLFVKRAQRFAHLATSHPNKESLLFSAHFCDAQQQSTEKFKDFASPLSHFGATSDLPLDRSKLLTLGFYESIVEDFLKRLSTPTLTSQGFSAKRQEALKHTQQQKDQWRLWGNNLLNHRLPQQQLAEYLFIIGALQILYSLAASKLDAQSLTSQQKNLCPACSGTHTANLIIEQKPHGTIKVCSCLYCGTLWHTPYTQCTFCETTQKITTHTIENTPNGIFPDGIFFETCETCGFYCKQLNHYQNPTLDVFADDIATPTADFLHKASSHFKYKSFNPFLAEYSK</sequence>
<keyword evidence="5" id="KW-1185">Reference proteome</keyword>
<evidence type="ECO:0000256" key="1">
    <source>
        <dbReference type="ARBA" id="ARBA00022490"/>
    </source>
</evidence>
<evidence type="ECO:0000259" key="3">
    <source>
        <dbReference type="Pfam" id="PF24860"/>
    </source>
</evidence>
<dbReference type="CDD" id="cd16341">
    <property type="entry name" value="FdhE"/>
    <property type="match status" value="1"/>
</dbReference>
<dbReference type="EMBL" id="AIMD01000002">
    <property type="protein sequence ID" value="EJF97830.1"/>
    <property type="molecule type" value="Genomic_DNA"/>
</dbReference>
<dbReference type="InterPro" id="IPR056796">
    <property type="entry name" value="FdhE_C"/>
</dbReference>
<keyword evidence="1" id="KW-0963">Cytoplasm</keyword>
<feature type="domain" description="FdhE N-terminal" evidence="2">
    <location>
        <begin position="6"/>
        <end position="166"/>
    </location>
</feature>
<feature type="domain" description="FdhE C-terminal" evidence="3">
    <location>
        <begin position="211"/>
        <end position="292"/>
    </location>
</feature>
<dbReference type="PANTHER" id="PTHR37689">
    <property type="entry name" value="PROTEIN FDHE"/>
    <property type="match status" value="1"/>
</dbReference>
<gene>
    <name evidence="4" type="ORF">ME9_00011</name>
</gene>
<dbReference type="InterPro" id="IPR056774">
    <property type="entry name" value="FdhE_N"/>
</dbReference>
<evidence type="ECO:0000313" key="5">
    <source>
        <dbReference type="Proteomes" id="UP000002648"/>
    </source>
</evidence>
<dbReference type="PANTHER" id="PTHR37689:SF1">
    <property type="entry name" value="PROTEIN FDHE"/>
    <property type="match status" value="1"/>
</dbReference>
<accession>A0A9P2W3L6</accession>
<dbReference type="Gene3D" id="3.90.1670.10">
    <property type="entry name" value="FdhE-like domain"/>
    <property type="match status" value="1"/>
</dbReference>
<dbReference type="GO" id="GO:0051604">
    <property type="term" value="P:protein maturation"/>
    <property type="evidence" value="ECO:0007669"/>
    <property type="project" value="TreeGrafter"/>
</dbReference>
<dbReference type="Proteomes" id="UP000002648">
    <property type="component" value="Unassembled WGS sequence"/>
</dbReference>
<dbReference type="RefSeq" id="WP_004857524.1">
    <property type="nucleotide sequence ID" value="NZ_JH725050.1"/>
</dbReference>
<reference evidence="4 5" key="1">
    <citation type="submission" date="2012-03" db="EMBL/GenBank/DDBJ databases">
        <title>The Genome Sequence of Bartonella taylorii 8TBB.</title>
        <authorList>
            <consortium name="The Broad Institute Genome Sequencing Platform"/>
            <consortium name="The Broad Institute Genome Sequencing Center for Infectious Disease"/>
            <person name="Feldgarden M."/>
            <person name="Kirby J."/>
            <person name="Kosoy M."/>
            <person name="Birtles R."/>
            <person name="Probert W.S."/>
            <person name="Chiaraviglio L."/>
            <person name="Young S.K."/>
            <person name="Zeng Q."/>
            <person name="Gargeya S."/>
            <person name="Fitzgerald M."/>
            <person name="Haas B."/>
            <person name="Abouelleil A."/>
            <person name="Alvarado L."/>
            <person name="Arachchi H.M."/>
            <person name="Berlin A."/>
            <person name="Chapman S.B."/>
            <person name="Gearin G."/>
            <person name="Goldberg J."/>
            <person name="Griggs A."/>
            <person name="Gujja S."/>
            <person name="Hansen M."/>
            <person name="Heiman D."/>
            <person name="Howarth C."/>
            <person name="Larimer J."/>
            <person name="Lui A."/>
            <person name="MacDonald P.J.P."/>
            <person name="McCowen C."/>
            <person name="Montmayeur A."/>
            <person name="Murphy C."/>
            <person name="Neiman D."/>
            <person name="Pearson M."/>
            <person name="Priest M."/>
            <person name="Roberts A."/>
            <person name="Saif S."/>
            <person name="Shea T."/>
            <person name="Sisk P."/>
            <person name="Stolte C."/>
            <person name="Sykes S."/>
            <person name="Wortman J."/>
            <person name="Nusbaum C."/>
            <person name="Birren B."/>
        </authorList>
    </citation>
    <scope>NUCLEOTIDE SEQUENCE [LARGE SCALE GENOMIC DNA]</scope>
    <source>
        <strain evidence="4 5">8TBB</strain>
    </source>
</reference>
<organism evidence="4 5">
    <name type="scientific">Bartonella taylorii 8TBB</name>
    <dbReference type="NCBI Taxonomy" id="1094560"/>
    <lineage>
        <taxon>Bacteria</taxon>
        <taxon>Pseudomonadati</taxon>
        <taxon>Pseudomonadota</taxon>
        <taxon>Alphaproteobacteria</taxon>
        <taxon>Hyphomicrobiales</taxon>
        <taxon>Bartonellaceae</taxon>
        <taxon>Bartonella</taxon>
    </lineage>
</organism>
<comment type="caution">
    <text evidence="4">The sequence shown here is derived from an EMBL/GenBank/DDBJ whole genome shotgun (WGS) entry which is preliminary data.</text>
</comment>
<protein>
    <submittedName>
        <fullName evidence="4">Formate dehydrogenase accessory protein FdhE</fullName>
    </submittedName>
</protein>
<evidence type="ECO:0000259" key="2">
    <source>
        <dbReference type="Pfam" id="PF04216"/>
    </source>
</evidence>
<dbReference type="GO" id="GO:0005829">
    <property type="term" value="C:cytosol"/>
    <property type="evidence" value="ECO:0007669"/>
    <property type="project" value="TreeGrafter"/>
</dbReference>
<dbReference type="SUPFAM" id="SSF144020">
    <property type="entry name" value="FdhE-like"/>
    <property type="match status" value="1"/>
</dbReference>
<dbReference type="GO" id="GO:0008199">
    <property type="term" value="F:ferric iron binding"/>
    <property type="evidence" value="ECO:0007669"/>
    <property type="project" value="TreeGrafter"/>
</dbReference>
<dbReference type="Pfam" id="PF04216">
    <property type="entry name" value="FdhE_N"/>
    <property type="match status" value="1"/>
</dbReference>
<dbReference type="OrthoDB" id="9794151at2"/>
<dbReference type="InterPro" id="IPR006452">
    <property type="entry name" value="Formate_DH_accessory"/>
</dbReference>
<name>A0A9P2W3L6_BARTA</name>